<dbReference type="OrthoDB" id="10058186at2759"/>
<dbReference type="Gene3D" id="2.60.110.10">
    <property type="entry name" value="Thaumatin"/>
    <property type="match status" value="1"/>
</dbReference>
<sequence>MHSVTALVALAAGLIGQSLAMPLIVHPGNAHDIIIIPEEIHDGILVGGTAAEGDGQSTSNPQLGLVLQNNYGAAPINVYITGQDSSGGIVFVLPDGTFYYPPSTTSTTPVLITENVAVPLGGKGSATSLSFPDYISSGRIWVAAGDLKFYIVDAGGRAGLVEPSSTNPTDPSAGSDWGFVELTNNAGGIYADVSFVDFVGMPLGLSLKSRDGVQTVQGTSTNAVSEVCSALQAQAAIDGAPWDALCVKDASGKLLRVMAPADYITLDNGAFSNYWTDYVNQVWDHYTSNTLTIDTQTSNGKVACRVVGDELKCEGDNRGYAKPGPVDIFGCDRGPFSIAENDGDIHRAVVPRLCAAFVRSTLLIPGGDVQPSLSSENYYTVSPTNYYSKFVHEHELDGLGYAFAYDDVAADGQPSAAGLVNNPNPEVLTVIIGGPA</sequence>
<reference evidence="4" key="2">
    <citation type="journal article" date="2018" name="Nat. Commun.">
        <title>Extreme sensitivity to ultraviolet light in the fungal pathogen causing white-nose syndrome of bats.</title>
        <authorList>
            <person name="Palmer J.M."/>
            <person name="Drees K.P."/>
            <person name="Foster J.T."/>
            <person name="Lindner D.L."/>
        </authorList>
    </citation>
    <scope>NUCLEOTIDE SEQUENCE [LARGE SCALE GENOMIC DNA]</scope>
    <source>
        <strain evidence="4">UAMH 10579</strain>
    </source>
</reference>
<dbReference type="Gene3D" id="3.30.920.50">
    <property type="entry name" value="Beta-1,3-glucanase, C-terminal domain"/>
    <property type="match status" value="1"/>
</dbReference>
<feature type="chain" id="PRO_5008608259" description="GH64 domain-containing protein" evidence="1">
    <location>
        <begin position="21"/>
        <end position="436"/>
    </location>
</feature>
<dbReference type="STRING" id="342668.A0A1B8G6V8"/>
<dbReference type="InterPro" id="IPR032477">
    <property type="entry name" value="Glyco_hydro_64"/>
</dbReference>
<dbReference type="PANTHER" id="PTHR38165:SF1">
    <property type="entry name" value="GLUCANASE B"/>
    <property type="match status" value="1"/>
</dbReference>
<keyword evidence="1" id="KW-0732">Signal</keyword>
<dbReference type="Proteomes" id="UP000091956">
    <property type="component" value="Unassembled WGS sequence"/>
</dbReference>
<dbReference type="RefSeq" id="XP_018125302.1">
    <property type="nucleotide sequence ID" value="XM_018279808.1"/>
</dbReference>
<accession>A0A1B8G6V8</accession>
<dbReference type="EMBL" id="KV460286">
    <property type="protein sequence ID" value="OBT91569.1"/>
    <property type="molecule type" value="Genomic_DNA"/>
</dbReference>
<reference evidence="3 4" key="1">
    <citation type="submission" date="2016-03" db="EMBL/GenBank/DDBJ databases">
        <title>Comparative genomics of Pseudogymnoascus destructans, the fungus causing white-nose syndrome of bats.</title>
        <authorList>
            <person name="Palmer J.M."/>
            <person name="Drees K.P."/>
            <person name="Foster J.T."/>
            <person name="Lindner D.L."/>
        </authorList>
    </citation>
    <scope>NUCLEOTIDE SEQUENCE [LARGE SCALE GENOMIC DNA]</scope>
    <source>
        <strain evidence="3 4">UAMH 10579</strain>
    </source>
</reference>
<evidence type="ECO:0000313" key="3">
    <source>
        <dbReference type="EMBL" id="OBT91569.1"/>
    </source>
</evidence>
<dbReference type="InterPro" id="IPR037176">
    <property type="entry name" value="Osmotin/thaumatin-like_sf"/>
</dbReference>
<feature type="signal peptide" evidence="1">
    <location>
        <begin position="1"/>
        <end position="20"/>
    </location>
</feature>
<dbReference type="InterPro" id="IPR037398">
    <property type="entry name" value="Glyco_hydro_64_fam"/>
</dbReference>
<proteinExistence type="predicted"/>
<evidence type="ECO:0000256" key="1">
    <source>
        <dbReference type="SAM" id="SignalP"/>
    </source>
</evidence>
<protein>
    <recommendedName>
        <fullName evidence="2">GH64 domain-containing protein</fullName>
    </recommendedName>
</protein>
<organism evidence="3 4">
    <name type="scientific">Pseudogymnoascus verrucosus</name>
    <dbReference type="NCBI Taxonomy" id="342668"/>
    <lineage>
        <taxon>Eukaryota</taxon>
        <taxon>Fungi</taxon>
        <taxon>Dikarya</taxon>
        <taxon>Ascomycota</taxon>
        <taxon>Pezizomycotina</taxon>
        <taxon>Leotiomycetes</taxon>
        <taxon>Thelebolales</taxon>
        <taxon>Thelebolaceae</taxon>
        <taxon>Pseudogymnoascus</taxon>
    </lineage>
</organism>
<dbReference type="AlphaFoldDB" id="A0A1B8G6V8"/>
<keyword evidence="4" id="KW-1185">Reference proteome</keyword>
<dbReference type="InterPro" id="IPR042517">
    <property type="entry name" value="Glyco_hydro_64_N_2"/>
</dbReference>
<gene>
    <name evidence="3" type="ORF">VE01_10410</name>
</gene>
<evidence type="ECO:0000313" key="4">
    <source>
        <dbReference type="Proteomes" id="UP000091956"/>
    </source>
</evidence>
<dbReference type="PROSITE" id="PS52006">
    <property type="entry name" value="GH64"/>
    <property type="match status" value="1"/>
</dbReference>
<dbReference type="GeneID" id="28843796"/>
<dbReference type="CDD" id="cd09220">
    <property type="entry name" value="GH64-GluB-like"/>
    <property type="match status" value="1"/>
</dbReference>
<evidence type="ECO:0000259" key="2">
    <source>
        <dbReference type="PROSITE" id="PS52006"/>
    </source>
</evidence>
<feature type="domain" description="GH64" evidence="2">
    <location>
        <begin position="60"/>
        <end position="419"/>
    </location>
</feature>
<dbReference type="Pfam" id="PF16483">
    <property type="entry name" value="Glyco_hydro_64"/>
    <property type="match status" value="1"/>
</dbReference>
<dbReference type="PANTHER" id="PTHR38165">
    <property type="match status" value="1"/>
</dbReference>
<name>A0A1B8G6V8_9PEZI</name>